<protein>
    <submittedName>
        <fullName evidence="1">Vesicle transport v-SNARE protein vti1</fullName>
    </submittedName>
</protein>
<accession>A0ACB8H531</accession>
<comment type="caution">
    <text evidence="1">The sequence shown here is derived from an EMBL/GenBank/DDBJ whole genome shotgun (WGS) entry which is preliminary data.</text>
</comment>
<sequence>MDTSPTALFDSYEQDFLQFIETIHQKLDVKDGTDKEQRKASLRRVEMELDEADEMVPTFESLNIVPDMPGHFHKVSQMEIEIQGIPQSVRAQYQSRLRSAKAELSKHKKLLVDSRAQLARMDLLSSANNPGGYSSSDDPYGPSSDRTRLLAGTALLEEGSKRLQQSQQIALETENQGADILMNLRTQREQIENSRNTRAVTYSIIGVLMLLIVVIIWEKLSG</sequence>
<dbReference type="EMBL" id="JAFIQS020000004">
    <property type="protein sequence ID" value="KAH9482812.1"/>
    <property type="molecule type" value="Genomic_DNA"/>
</dbReference>
<organism evidence="1 2">
    <name type="scientific">Psilocybe cubensis</name>
    <name type="common">Psychedelic mushroom</name>
    <name type="synonym">Stropharia cubensis</name>
    <dbReference type="NCBI Taxonomy" id="181762"/>
    <lineage>
        <taxon>Eukaryota</taxon>
        <taxon>Fungi</taxon>
        <taxon>Dikarya</taxon>
        <taxon>Basidiomycota</taxon>
        <taxon>Agaricomycotina</taxon>
        <taxon>Agaricomycetes</taxon>
        <taxon>Agaricomycetidae</taxon>
        <taxon>Agaricales</taxon>
        <taxon>Agaricineae</taxon>
        <taxon>Strophariaceae</taxon>
        <taxon>Psilocybe</taxon>
    </lineage>
</organism>
<reference evidence="1" key="1">
    <citation type="submission" date="2021-10" db="EMBL/GenBank/DDBJ databases">
        <title>Psilocybe cubensis genome.</title>
        <authorList>
            <person name="Mckernan K.J."/>
            <person name="Crawford S."/>
            <person name="Trippe A."/>
            <person name="Kane L.T."/>
            <person name="Mclaughlin S."/>
        </authorList>
    </citation>
    <scope>NUCLEOTIDE SEQUENCE</scope>
    <source>
        <strain evidence="1">MGC-MH-2018</strain>
    </source>
</reference>
<gene>
    <name evidence="1" type="ORF">JR316_0004912</name>
</gene>
<keyword evidence="2" id="KW-1185">Reference proteome</keyword>
<evidence type="ECO:0000313" key="1">
    <source>
        <dbReference type="EMBL" id="KAH9482812.1"/>
    </source>
</evidence>
<name>A0ACB8H531_PSICU</name>
<proteinExistence type="predicted"/>
<evidence type="ECO:0000313" key="2">
    <source>
        <dbReference type="Proteomes" id="UP000664032"/>
    </source>
</evidence>
<dbReference type="Proteomes" id="UP000664032">
    <property type="component" value="Unassembled WGS sequence"/>
</dbReference>